<dbReference type="PROSITE" id="PS00101">
    <property type="entry name" value="HEXAPEP_TRANSFERASES"/>
    <property type="match status" value="1"/>
</dbReference>
<dbReference type="Pfam" id="PF00132">
    <property type="entry name" value="Hexapep"/>
    <property type="match status" value="3"/>
</dbReference>
<organism evidence="8">
    <name type="scientific">Candidatus Kentrum sp. MB</name>
    <dbReference type="NCBI Taxonomy" id="2138164"/>
    <lineage>
        <taxon>Bacteria</taxon>
        <taxon>Pseudomonadati</taxon>
        <taxon>Pseudomonadota</taxon>
        <taxon>Gammaproteobacteria</taxon>
        <taxon>Candidatus Kentrum</taxon>
    </lineage>
</organism>
<dbReference type="EMBL" id="CAADFQ010000010">
    <property type="protein sequence ID" value="VFK29505.1"/>
    <property type="molecule type" value="Genomic_DNA"/>
</dbReference>
<dbReference type="InterPro" id="IPR050179">
    <property type="entry name" value="Trans_hexapeptide_repeat"/>
</dbReference>
<keyword evidence="4" id="KW-0012">Acyltransferase</keyword>
<dbReference type="GO" id="GO:0016746">
    <property type="term" value="F:acyltransferase activity"/>
    <property type="evidence" value="ECO:0007669"/>
    <property type="project" value="UniProtKB-KW"/>
</dbReference>
<dbReference type="CDD" id="cd03358">
    <property type="entry name" value="LbH_WxcM_N_like"/>
    <property type="match status" value="1"/>
</dbReference>
<gene>
    <name evidence="6" type="ORF">BECKMB1821G_GA0114241_10365</name>
    <name evidence="8" type="ORF">BECKMB1821H_GA0114242_101035</name>
    <name evidence="7" type="ORF">BECKMB1821I_GA0114274_101035</name>
</gene>
<evidence type="ECO:0000256" key="5">
    <source>
        <dbReference type="SAM" id="MobiDB-lite"/>
    </source>
</evidence>
<evidence type="ECO:0000313" key="6">
    <source>
        <dbReference type="EMBL" id="VFK28306.1"/>
    </source>
</evidence>
<name>A0A451B944_9GAMM</name>
<keyword evidence="3" id="KW-0677">Repeat</keyword>
<reference evidence="8" key="1">
    <citation type="submission" date="2019-02" db="EMBL/GenBank/DDBJ databases">
        <authorList>
            <person name="Gruber-Vodicka R. H."/>
            <person name="Seah K. B. B."/>
        </authorList>
    </citation>
    <scope>NUCLEOTIDE SEQUENCE</scope>
    <source>
        <strain evidence="6">BECK_BZ197</strain>
        <strain evidence="8">BECK_BZ198</strain>
        <strain evidence="7">BECK_BZ199</strain>
    </source>
</reference>
<keyword evidence="2 8" id="KW-0808">Transferase</keyword>
<dbReference type="EMBL" id="CAADGH010000010">
    <property type="protein sequence ID" value="VFK74808.1"/>
    <property type="molecule type" value="Genomic_DNA"/>
</dbReference>
<evidence type="ECO:0000256" key="3">
    <source>
        <dbReference type="ARBA" id="ARBA00022737"/>
    </source>
</evidence>
<dbReference type="SUPFAM" id="SSF51161">
    <property type="entry name" value="Trimeric LpxA-like enzymes"/>
    <property type="match status" value="1"/>
</dbReference>
<feature type="compositionally biased region" description="Basic and acidic residues" evidence="5">
    <location>
        <begin position="205"/>
        <end position="221"/>
    </location>
</feature>
<evidence type="ECO:0000313" key="7">
    <source>
        <dbReference type="EMBL" id="VFK29505.1"/>
    </source>
</evidence>
<evidence type="ECO:0000256" key="4">
    <source>
        <dbReference type="ARBA" id="ARBA00023315"/>
    </source>
</evidence>
<dbReference type="PANTHER" id="PTHR43300:SF4">
    <property type="entry name" value="ACYL-[ACYL-CARRIER-PROTEIN]--UDP-N-ACETYLGLUCOSAMINE O-ACYLTRANSFERASE"/>
    <property type="match status" value="1"/>
</dbReference>
<dbReference type="PANTHER" id="PTHR43300">
    <property type="entry name" value="ACETYLTRANSFERASE"/>
    <property type="match status" value="1"/>
</dbReference>
<evidence type="ECO:0000256" key="1">
    <source>
        <dbReference type="ARBA" id="ARBA00007274"/>
    </source>
</evidence>
<dbReference type="Gene3D" id="2.160.10.10">
    <property type="entry name" value="Hexapeptide repeat proteins"/>
    <property type="match status" value="1"/>
</dbReference>
<proteinExistence type="inferred from homology"/>
<accession>A0A451B944</accession>
<dbReference type="InterPro" id="IPR011004">
    <property type="entry name" value="Trimer_LpxA-like_sf"/>
</dbReference>
<dbReference type="InterPro" id="IPR018357">
    <property type="entry name" value="Hexapep_transf_CS"/>
</dbReference>
<dbReference type="InterPro" id="IPR001451">
    <property type="entry name" value="Hexapep"/>
</dbReference>
<protein>
    <submittedName>
        <fullName evidence="8">UDP-2-acetamido-3-amino-2,3-dideoxy-glucuronate N-acetyltransferase</fullName>
    </submittedName>
</protein>
<feature type="region of interest" description="Disordered" evidence="5">
    <location>
        <begin position="205"/>
        <end position="236"/>
    </location>
</feature>
<sequence length="236" mass="25775">MTVKQAMDYFVHESAYVDRPCSIGMGTKVWHFAHVMAEAEIGSNCILGQNTLIAARVRIGNNVKIQNNVAVYTGTEIEDDVFLGPSCVLTNVTNPRSQINRQSLYEKTLIRRGATIGANATVVCGITIGRYAFIAAGAVVSGNVPDYALMLGVPAKRIGWMSRHGHKLAFDHDGMATCPESGLRYRLTGDQVTCLDLDEEAPLPKEMTRAEKRYDDLKDRMPLSGSTPPIPDGAQF</sequence>
<comment type="similarity">
    <text evidence="1">Belongs to the transferase hexapeptide repeat family.</text>
</comment>
<dbReference type="AlphaFoldDB" id="A0A451B944"/>
<dbReference type="EMBL" id="CAADFO010000036">
    <property type="protein sequence ID" value="VFK28306.1"/>
    <property type="molecule type" value="Genomic_DNA"/>
</dbReference>
<evidence type="ECO:0000256" key="2">
    <source>
        <dbReference type="ARBA" id="ARBA00022679"/>
    </source>
</evidence>
<evidence type="ECO:0000313" key="8">
    <source>
        <dbReference type="EMBL" id="VFK74808.1"/>
    </source>
</evidence>
<dbReference type="Gene3D" id="2.20.70.110">
    <property type="match status" value="1"/>
</dbReference>